<accession>A0ABQ5SDY2</accession>
<keyword evidence="1 3" id="KW-0853">WD repeat</keyword>
<reference evidence="5 6" key="1">
    <citation type="journal article" date="2023" name="IScience">
        <title>Expanded male sex-determining region conserved during the evolution of homothallism in the green alga Volvox.</title>
        <authorList>
            <person name="Yamamoto K."/>
            <person name="Matsuzaki R."/>
            <person name="Mahakham W."/>
            <person name="Heman W."/>
            <person name="Sekimoto H."/>
            <person name="Kawachi M."/>
            <person name="Minakuchi Y."/>
            <person name="Toyoda A."/>
            <person name="Nozaki H."/>
        </authorList>
    </citation>
    <scope>NUCLEOTIDE SEQUENCE [LARGE SCALE GENOMIC DNA]</scope>
    <source>
        <strain evidence="5 6">NIES-4468</strain>
    </source>
</reference>
<dbReference type="Proteomes" id="UP001165090">
    <property type="component" value="Unassembled WGS sequence"/>
</dbReference>
<comment type="caution">
    <text evidence="5">The sequence shown here is derived from an EMBL/GenBank/DDBJ whole genome shotgun (WGS) entry which is preliminary data.</text>
</comment>
<evidence type="ECO:0000313" key="5">
    <source>
        <dbReference type="EMBL" id="GLI67658.1"/>
    </source>
</evidence>
<dbReference type="InterPro" id="IPR052234">
    <property type="entry name" value="U5_snRNP_Component"/>
</dbReference>
<dbReference type="InterPro" id="IPR015943">
    <property type="entry name" value="WD40/YVTN_repeat-like_dom_sf"/>
</dbReference>
<evidence type="ECO:0000256" key="3">
    <source>
        <dbReference type="PROSITE-ProRule" id="PRU00221"/>
    </source>
</evidence>
<gene>
    <name evidence="5" type="ORF">VaNZ11_011909</name>
</gene>
<feature type="repeat" description="WD" evidence="3">
    <location>
        <begin position="638"/>
        <end position="678"/>
    </location>
</feature>
<dbReference type="SUPFAM" id="SSF50978">
    <property type="entry name" value="WD40 repeat-like"/>
    <property type="match status" value="1"/>
</dbReference>
<evidence type="ECO:0000256" key="1">
    <source>
        <dbReference type="ARBA" id="ARBA00022574"/>
    </source>
</evidence>
<feature type="region of interest" description="Disordered" evidence="4">
    <location>
        <begin position="313"/>
        <end position="336"/>
    </location>
</feature>
<evidence type="ECO:0000313" key="6">
    <source>
        <dbReference type="Proteomes" id="UP001165090"/>
    </source>
</evidence>
<dbReference type="PROSITE" id="PS00678">
    <property type="entry name" value="WD_REPEATS_1"/>
    <property type="match status" value="2"/>
</dbReference>
<dbReference type="PANTHER" id="PTHR44006:SF1">
    <property type="entry name" value="U5 SMALL NUCLEAR RIBONUCLEOPROTEIN 40 KDA PROTEIN"/>
    <property type="match status" value="1"/>
</dbReference>
<keyword evidence="6" id="KW-1185">Reference proteome</keyword>
<dbReference type="PROSITE" id="PS50082">
    <property type="entry name" value="WD_REPEATS_2"/>
    <property type="match status" value="2"/>
</dbReference>
<dbReference type="SMART" id="SM00320">
    <property type="entry name" value="WD40"/>
    <property type="match status" value="2"/>
</dbReference>
<dbReference type="InterPro" id="IPR001680">
    <property type="entry name" value="WD40_rpt"/>
</dbReference>
<proteinExistence type="predicted"/>
<feature type="compositionally biased region" description="Low complexity" evidence="4">
    <location>
        <begin position="382"/>
        <end position="394"/>
    </location>
</feature>
<feature type="compositionally biased region" description="Pro residues" evidence="4">
    <location>
        <begin position="132"/>
        <end position="143"/>
    </location>
</feature>
<evidence type="ECO:0008006" key="7">
    <source>
        <dbReference type="Google" id="ProtNLM"/>
    </source>
</evidence>
<evidence type="ECO:0000256" key="4">
    <source>
        <dbReference type="SAM" id="MobiDB-lite"/>
    </source>
</evidence>
<dbReference type="EMBL" id="BSDZ01000078">
    <property type="protein sequence ID" value="GLI67658.1"/>
    <property type="molecule type" value="Genomic_DNA"/>
</dbReference>
<evidence type="ECO:0000256" key="2">
    <source>
        <dbReference type="ARBA" id="ARBA00022737"/>
    </source>
</evidence>
<dbReference type="Pfam" id="PF00400">
    <property type="entry name" value="WD40"/>
    <property type="match status" value="2"/>
</dbReference>
<feature type="region of interest" description="Disordered" evidence="4">
    <location>
        <begin position="60"/>
        <end position="83"/>
    </location>
</feature>
<feature type="region of interest" description="Disordered" evidence="4">
    <location>
        <begin position="368"/>
        <end position="394"/>
    </location>
</feature>
<sequence length="760" mass="76986">MGVFSIPPIPVGPGSCRLFLELDKHEARATIDRLKLMFERLVTGKPAVQQIVTAPLHTHAVPENLPPTSAVEPPPAPRPSLTSAQHMLPLSQQQVRLVPVAAPTAPVVLAPAVSPAPAPAPAAAPTAVTAPAPAPAPLPPAPQQPMQAVQRPMSTTPFPYSPAVHQPQAVPSQAPMVASQPAPPAMLRPQAAPFMPSGSATAGAAAPVGRTPSSSAGMLQMPARPIIGHSQQQQQQPLVARVAPLPLGGAQAELPAVHTAASQHTAAPAVQPAVVPTALPQPAALAVPGVALGSAVPAAGGLRSAPVPSMYQPSTLSATTSGAAGAASRPAAPSPAVLRPAAPAARLAAAAAAAAAAAVKPAAAALAPVAPTSRPTPAAVTASSGPRSAPRASAVASGPVWGSCLVTDAVDHNRDPVPALQYCPVLEGLPGGDGHGGWLISSSRRMLNLWECSAGGGRGTPSLMLLHSTETDFVATHLAAESSSRVLFASSTDHRTGAECVAVHSLDPEAGMLSLRYKLAVTNPNTQRPTPPPGALPPPRMLSKVASLNAFGGGLRGTCAAAYQGTVMVFDAPGIFGPPGGSPSGLPPKGSWKAHENTAITALGTSLQGGARLITGSRDGAVVIWDMRVRPPGNSWRCRSHQQSVTGLQLPNETTLITCSLDGKVNIWDLRSTNGPRNTATPDGSAVLGVKTSPAGDCVAIHTQRGLLTVDLLDSSASVVPVTTAPLTRPYLDIVWNMSTAEIYAATATGSVTVYRQSYA</sequence>
<dbReference type="InterPro" id="IPR019775">
    <property type="entry name" value="WD40_repeat_CS"/>
</dbReference>
<organism evidence="5 6">
    <name type="scientific">Volvox africanus</name>
    <dbReference type="NCBI Taxonomy" id="51714"/>
    <lineage>
        <taxon>Eukaryota</taxon>
        <taxon>Viridiplantae</taxon>
        <taxon>Chlorophyta</taxon>
        <taxon>core chlorophytes</taxon>
        <taxon>Chlorophyceae</taxon>
        <taxon>CS clade</taxon>
        <taxon>Chlamydomonadales</taxon>
        <taxon>Volvocaceae</taxon>
        <taxon>Volvox</taxon>
    </lineage>
</organism>
<feature type="repeat" description="WD" evidence="3">
    <location>
        <begin position="610"/>
        <end position="628"/>
    </location>
</feature>
<name>A0ABQ5SDY2_9CHLO</name>
<feature type="region of interest" description="Disordered" evidence="4">
    <location>
        <begin position="114"/>
        <end position="146"/>
    </location>
</feature>
<dbReference type="Gene3D" id="2.130.10.10">
    <property type="entry name" value="YVTN repeat-like/Quinoprotein amine dehydrogenase"/>
    <property type="match status" value="1"/>
</dbReference>
<protein>
    <recommendedName>
        <fullName evidence="7">Guanine nucleotide-binding protein subunit beta-like protein</fullName>
    </recommendedName>
</protein>
<dbReference type="InterPro" id="IPR036322">
    <property type="entry name" value="WD40_repeat_dom_sf"/>
</dbReference>
<dbReference type="PANTHER" id="PTHR44006">
    <property type="entry name" value="U5 SMALL NUCLEAR RIBONUCLEOPROTEIN 40 KDA PROTEIN"/>
    <property type="match status" value="1"/>
</dbReference>
<keyword evidence="2" id="KW-0677">Repeat</keyword>